<dbReference type="EMBL" id="SNRW01041943">
    <property type="protein sequence ID" value="KAA6334647.1"/>
    <property type="molecule type" value="Genomic_DNA"/>
</dbReference>
<reference evidence="2 3" key="1">
    <citation type="submission" date="2019-03" db="EMBL/GenBank/DDBJ databases">
        <title>Single cell metagenomics reveals metabolic interactions within the superorganism composed of flagellate Streblomastix strix and complex community of Bacteroidetes bacteria on its surface.</title>
        <authorList>
            <person name="Treitli S.C."/>
            <person name="Kolisko M."/>
            <person name="Husnik F."/>
            <person name="Keeling P."/>
            <person name="Hampl V."/>
        </authorList>
    </citation>
    <scope>NUCLEOTIDE SEQUENCE [LARGE SCALE GENOMIC DNA]</scope>
    <source>
        <strain evidence="2">ST1C</strain>
    </source>
</reference>
<feature type="region of interest" description="Disordered" evidence="1">
    <location>
        <begin position="42"/>
        <end position="111"/>
    </location>
</feature>
<evidence type="ECO:0000313" key="3">
    <source>
        <dbReference type="Proteomes" id="UP000324800"/>
    </source>
</evidence>
<accession>A0A5J4RL77</accession>
<sequence>TNPFSVPKGIQHQQISGEAAQVFHAPRETFSTNGSVRRVASSTDSIDSGQVGVAGTKPINIQTESSTQLQGNPVRESKVEKKGGRTPVGSKAICTNTSAVANQNQSEDQQR</sequence>
<feature type="compositionally biased region" description="Polar residues" evidence="1">
    <location>
        <begin position="93"/>
        <end position="111"/>
    </location>
</feature>
<feature type="non-terminal residue" evidence="2">
    <location>
        <position position="1"/>
    </location>
</feature>
<comment type="caution">
    <text evidence="2">The sequence shown here is derived from an EMBL/GenBank/DDBJ whole genome shotgun (WGS) entry which is preliminary data.</text>
</comment>
<gene>
    <name evidence="2" type="ORF">EZS28_053043</name>
</gene>
<evidence type="ECO:0000256" key="1">
    <source>
        <dbReference type="SAM" id="MobiDB-lite"/>
    </source>
</evidence>
<proteinExistence type="predicted"/>
<dbReference type="Proteomes" id="UP000324800">
    <property type="component" value="Unassembled WGS sequence"/>
</dbReference>
<feature type="compositionally biased region" description="Polar residues" evidence="1">
    <location>
        <begin position="59"/>
        <end position="71"/>
    </location>
</feature>
<dbReference type="AlphaFoldDB" id="A0A5J4RL77"/>
<protein>
    <submittedName>
        <fullName evidence="2">Uncharacterized protein</fullName>
    </submittedName>
</protein>
<evidence type="ECO:0000313" key="2">
    <source>
        <dbReference type="EMBL" id="KAA6334647.1"/>
    </source>
</evidence>
<organism evidence="2 3">
    <name type="scientific">Streblomastix strix</name>
    <dbReference type="NCBI Taxonomy" id="222440"/>
    <lineage>
        <taxon>Eukaryota</taxon>
        <taxon>Metamonada</taxon>
        <taxon>Preaxostyla</taxon>
        <taxon>Oxymonadida</taxon>
        <taxon>Streblomastigidae</taxon>
        <taxon>Streblomastix</taxon>
    </lineage>
</organism>
<name>A0A5J4RL77_9EUKA</name>